<feature type="compositionally biased region" description="Pro residues" evidence="1">
    <location>
        <begin position="1"/>
        <end position="12"/>
    </location>
</feature>
<feature type="region of interest" description="Disordered" evidence="1">
    <location>
        <begin position="1"/>
        <end position="24"/>
    </location>
</feature>
<name>A0A212C3I1_CEREH</name>
<dbReference type="OrthoDB" id="10575550at2759"/>
<organism evidence="2 3">
    <name type="scientific">Cervus elaphus hippelaphus</name>
    <name type="common">European red deer</name>
    <dbReference type="NCBI Taxonomy" id="46360"/>
    <lineage>
        <taxon>Eukaryota</taxon>
        <taxon>Metazoa</taxon>
        <taxon>Chordata</taxon>
        <taxon>Craniata</taxon>
        <taxon>Vertebrata</taxon>
        <taxon>Euteleostomi</taxon>
        <taxon>Mammalia</taxon>
        <taxon>Eutheria</taxon>
        <taxon>Laurasiatheria</taxon>
        <taxon>Artiodactyla</taxon>
        <taxon>Ruminantia</taxon>
        <taxon>Pecora</taxon>
        <taxon>Cervidae</taxon>
        <taxon>Cervinae</taxon>
        <taxon>Cervus</taxon>
    </lineage>
</organism>
<dbReference type="EMBL" id="MKHE01000031">
    <property type="protein sequence ID" value="OWK00520.1"/>
    <property type="molecule type" value="Genomic_DNA"/>
</dbReference>
<evidence type="ECO:0000256" key="1">
    <source>
        <dbReference type="SAM" id="MobiDB-lite"/>
    </source>
</evidence>
<proteinExistence type="predicted"/>
<feature type="compositionally biased region" description="Polar residues" evidence="1">
    <location>
        <begin position="74"/>
        <end position="85"/>
    </location>
</feature>
<feature type="region of interest" description="Disordered" evidence="1">
    <location>
        <begin position="66"/>
        <end position="128"/>
    </location>
</feature>
<dbReference type="AlphaFoldDB" id="A0A212C3I1"/>
<sequence>MTSLPPSAPPGPETILMPDPGPGEVPAAATALPQFVERLCRQAPIPAMETSAATALTEFVEPPCRQAPIPAMETSGQRPQNSTSARPPRLYPPLPTEAVIQQGTRGKNPTTDTPQRHTIASSSGSMGHYHQPPVSVLLPAVFLYGCNKLAETWSTVLGEPQVMIRVMETNF</sequence>
<dbReference type="Proteomes" id="UP000242450">
    <property type="component" value="Chromosome 31"/>
</dbReference>
<evidence type="ECO:0000313" key="2">
    <source>
        <dbReference type="EMBL" id="OWK00520.1"/>
    </source>
</evidence>
<comment type="caution">
    <text evidence="2">The sequence shown here is derived from an EMBL/GenBank/DDBJ whole genome shotgun (WGS) entry which is preliminary data.</text>
</comment>
<reference evidence="2 3" key="1">
    <citation type="journal article" date="2018" name="Mol. Genet. Genomics">
        <title>The red deer Cervus elaphus genome CerEla1.0: sequencing, annotating, genes, and chromosomes.</title>
        <authorList>
            <person name="Bana N.A."/>
            <person name="Nyiri A."/>
            <person name="Nagy J."/>
            <person name="Frank K."/>
            <person name="Nagy T."/>
            <person name="Steger V."/>
            <person name="Schiller M."/>
            <person name="Lakatos P."/>
            <person name="Sugar L."/>
            <person name="Horn P."/>
            <person name="Barta E."/>
            <person name="Orosz L."/>
        </authorList>
    </citation>
    <scope>NUCLEOTIDE SEQUENCE [LARGE SCALE GENOMIC DNA]</scope>
    <source>
        <strain evidence="2">Hungarian</strain>
    </source>
</reference>
<keyword evidence="3" id="KW-1185">Reference proteome</keyword>
<protein>
    <submittedName>
        <fullName evidence="2">Uncharacterized protein</fullName>
    </submittedName>
</protein>
<feature type="compositionally biased region" description="Polar residues" evidence="1">
    <location>
        <begin position="99"/>
        <end position="125"/>
    </location>
</feature>
<gene>
    <name evidence="2" type="ORF">Celaphus_00019461</name>
</gene>
<accession>A0A212C3I1</accession>
<evidence type="ECO:0000313" key="3">
    <source>
        <dbReference type="Proteomes" id="UP000242450"/>
    </source>
</evidence>